<keyword evidence="4" id="KW-1185">Reference proteome</keyword>
<dbReference type="EMBL" id="AMGY01000003">
    <property type="protein sequence ID" value="EXJ86369.1"/>
    <property type="molecule type" value="Genomic_DNA"/>
</dbReference>
<dbReference type="CDD" id="cd16963">
    <property type="entry name" value="CCE1"/>
    <property type="match status" value="1"/>
</dbReference>
<evidence type="ECO:0000313" key="4">
    <source>
        <dbReference type="Proteomes" id="UP000019478"/>
    </source>
</evidence>
<dbReference type="AlphaFoldDB" id="W9YVS5"/>
<evidence type="ECO:0000256" key="1">
    <source>
        <dbReference type="SAM" id="SignalP"/>
    </source>
</evidence>
<dbReference type="InterPro" id="IPR039197">
    <property type="entry name" value="Mrs1/Cce1"/>
</dbReference>
<dbReference type="InterPro" id="IPR012337">
    <property type="entry name" value="RNaseH-like_sf"/>
</dbReference>
<organism evidence="3 4">
    <name type="scientific">Capronia epimyces CBS 606.96</name>
    <dbReference type="NCBI Taxonomy" id="1182542"/>
    <lineage>
        <taxon>Eukaryota</taxon>
        <taxon>Fungi</taxon>
        <taxon>Dikarya</taxon>
        <taxon>Ascomycota</taxon>
        <taxon>Pezizomycotina</taxon>
        <taxon>Eurotiomycetes</taxon>
        <taxon>Chaetothyriomycetidae</taxon>
        <taxon>Chaetothyriales</taxon>
        <taxon>Herpotrichiellaceae</taxon>
        <taxon>Capronia</taxon>
    </lineage>
</organism>
<dbReference type="InterPro" id="IPR036397">
    <property type="entry name" value="RNaseH_sf"/>
</dbReference>
<dbReference type="HOGENOM" id="CLU_042191_0_0_1"/>
<dbReference type="PANTHER" id="PTHR28072">
    <property type="entry name" value="CRUCIFORM CUTTING ENDONUCLEASE 1, MITOCHONDRIAL-RELATED"/>
    <property type="match status" value="1"/>
</dbReference>
<dbReference type="OrthoDB" id="5552842at2759"/>
<comment type="caution">
    <text evidence="3">The sequence shown here is derived from an EMBL/GenBank/DDBJ whole genome shotgun (WGS) entry which is preliminary data.</text>
</comment>
<dbReference type="STRING" id="1182542.W9YVS5"/>
<dbReference type="GO" id="GO:0000403">
    <property type="term" value="F:Y-form DNA binding"/>
    <property type="evidence" value="ECO:0007669"/>
    <property type="project" value="TreeGrafter"/>
</dbReference>
<dbReference type="Proteomes" id="UP000019478">
    <property type="component" value="Unassembled WGS sequence"/>
</dbReference>
<feature type="chain" id="PRO_5004934690" description="Mitochondrial resolvase Ydc2 catalytic domain-containing protein" evidence="1">
    <location>
        <begin position="23"/>
        <end position="335"/>
    </location>
</feature>
<dbReference type="GO" id="GO:0000402">
    <property type="term" value="F:crossed form four-way junction DNA binding"/>
    <property type="evidence" value="ECO:0007669"/>
    <property type="project" value="TreeGrafter"/>
</dbReference>
<dbReference type="PANTHER" id="PTHR28072:SF1">
    <property type="entry name" value="CRUCIFORM CUTTING ENDONUCLEASE 1, MITOCHONDRIAL-RELATED"/>
    <property type="match status" value="1"/>
</dbReference>
<keyword evidence="1" id="KW-0732">Signal</keyword>
<dbReference type="GO" id="GO:0005739">
    <property type="term" value="C:mitochondrion"/>
    <property type="evidence" value="ECO:0007669"/>
    <property type="project" value="TreeGrafter"/>
</dbReference>
<dbReference type="RefSeq" id="XP_007731648.1">
    <property type="nucleotide sequence ID" value="XM_007733458.1"/>
</dbReference>
<evidence type="ECO:0000313" key="3">
    <source>
        <dbReference type="EMBL" id="EXJ86369.1"/>
    </source>
</evidence>
<feature type="domain" description="Mitochondrial resolvase Ydc2 catalytic" evidence="2">
    <location>
        <begin position="56"/>
        <end position="318"/>
    </location>
</feature>
<gene>
    <name evidence="3" type="ORF">A1O3_03320</name>
</gene>
<feature type="signal peptide" evidence="1">
    <location>
        <begin position="1"/>
        <end position="22"/>
    </location>
</feature>
<sequence length="335" mass="37065">MSLARPWLTGLTLAQLHRIAVSIGSPCSGTKAARVAGIQQALSGAEKPTNNNLSLLSIDMGIRNLAFAHISAPKASSSCLRYGLPTLQQWRQVAVSQIPQGKDLVSSPALAATFEMGPASTVTSKLLRQTKESFEPVDYAHHAYNLITHLLQTYKPTHILIERQRFRSGGRAAVPEWTIRVGVFEGMLYAVLRTLIEDGRVQVQVEPAQPTFVNRHWLESRESASDALKEKSAVRRSGREVKRAKIDLVGQMLLGETEHPTVLINGILRPFTSEFVSIWHKDRKKSVLATNGISKLDDLADCLLQGLAWIDWQNRRRTIHTLGRDGVVGESGELR</sequence>
<dbReference type="InterPro" id="IPR015242">
    <property type="entry name" value="Ydc2_cat"/>
</dbReference>
<dbReference type="eggNOG" id="ENOG502S4DK">
    <property type="taxonomic scope" value="Eukaryota"/>
</dbReference>
<name>W9YVS5_9EURO</name>
<accession>W9YVS5</accession>
<dbReference type="GO" id="GO:0070336">
    <property type="term" value="F:flap-structured DNA binding"/>
    <property type="evidence" value="ECO:0007669"/>
    <property type="project" value="TreeGrafter"/>
</dbReference>
<proteinExistence type="predicted"/>
<reference evidence="3 4" key="1">
    <citation type="submission" date="2013-03" db="EMBL/GenBank/DDBJ databases">
        <title>The Genome Sequence of Capronia epimyces CBS 606.96.</title>
        <authorList>
            <consortium name="The Broad Institute Genomics Platform"/>
            <person name="Cuomo C."/>
            <person name="de Hoog S."/>
            <person name="Gorbushina A."/>
            <person name="Walker B."/>
            <person name="Young S.K."/>
            <person name="Zeng Q."/>
            <person name="Gargeya S."/>
            <person name="Fitzgerald M."/>
            <person name="Haas B."/>
            <person name="Abouelleil A."/>
            <person name="Allen A.W."/>
            <person name="Alvarado L."/>
            <person name="Arachchi H.M."/>
            <person name="Berlin A.M."/>
            <person name="Chapman S.B."/>
            <person name="Gainer-Dewar J."/>
            <person name="Goldberg J."/>
            <person name="Griggs A."/>
            <person name="Gujja S."/>
            <person name="Hansen M."/>
            <person name="Howarth C."/>
            <person name="Imamovic A."/>
            <person name="Ireland A."/>
            <person name="Larimer J."/>
            <person name="McCowan C."/>
            <person name="Murphy C."/>
            <person name="Pearson M."/>
            <person name="Poon T.W."/>
            <person name="Priest M."/>
            <person name="Roberts A."/>
            <person name="Saif S."/>
            <person name="Shea T."/>
            <person name="Sisk P."/>
            <person name="Sykes S."/>
            <person name="Wortman J."/>
            <person name="Nusbaum C."/>
            <person name="Birren B."/>
        </authorList>
    </citation>
    <scope>NUCLEOTIDE SEQUENCE [LARGE SCALE GENOMIC DNA]</scope>
    <source>
        <strain evidence="3 4">CBS 606.96</strain>
    </source>
</reference>
<dbReference type="SUPFAM" id="SSF53098">
    <property type="entry name" value="Ribonuclease H-like"/>
    <property type="match status" value="1"/>
</dbReference>
<dbReference type="GeneID" id="19167448"/>
<protein>
    <recommendedName>
        <fullName evidence="2">Mitochondrial resolvase Ydc2 catalytic domain-containing protein</fullName>
    </recommendedName>
</protein>
<evidence type="ECO:0000259" key="2">
    <source>
        <dbReference type="Pfam" id="PF09159"/>
    </source>
</evidence>
<dbReference type="Pfam" id="PF09159">
    <property type="entry name" value="Ydc2-catalyt"/>
    <property type="match status" value="1"/>
</dbReference>
<dbReference type="Gene3D" id="3.30.420.10">
    <property type="entry name" value="Ribonuclease H-like superfamily/Ribonuclease H"/>
    <property type="match status" value="1"/>
</dbReference>
<dbReference type="GO" id="GO:0004520">
    <property type="term" value="F:DNA endonuclease activity"/>
    <property type="evidence" value="ECO:0007669"/>
    <property type="project" value="TreeGrafter"/>
</dbReference>